<sequence length="90" mass="10625">MLKRNRIQNSLRSNKKIPFNAERDFFWKGSRRMEAGSSSGLKSSLTRFLSISNFITINYDNLRKYPDKQKLPAPCFHPIPKRWLPVPSHY</sequence>
<accession>A0A1B8ZUU3</accession>
<gene>
    <name evidence="1" type="ORF">BBI00_13905</name>
</gene>
<dbReference type="Proteomes" id="UP000093432">
    <property type="component" value="Unassembled WGS sequence"/>
</dbReference>
<proteinExistence type="predicted"/>
<name>A0A1B8ZUU3_9FLAO</name>
<dbReference type="STRING" id="651561.BBI00_13905"/>
<reference evidence="2" key="1">
    <citation type="submission" date="2016-07" db="EMBL/GenBank/DDBJ databases">
        <authorList>
            <person name="Florea S."/>
            <person name="Webb J.S."/>
            <person name="Jaromczyk J."/>
            <person name="Schardl C.L."/>
        </authorList>
    </citation>
    <scope>NUCLEOTIDE SEQUENCE [LARGE SCALE GENOMIC DNA]</scope>
    <source>
        <strain evidence="2">CC-VM-7</strain>
    </source>
</reference>
<dbReference type="AlphaFoldDB" id="A0A1B8ZUU3"/>
<evidence type="ECO:0000313" key="1">
    <source>
        <dbReference type="EMBL" id="OCA75359.1"/>
    </source>
</evidence>
<organism evidence="1 2">
    <name type="scientific">Chryseobacterium arthrosphaerae</name>
    <dbReference type="NCBI Taxonomy" id="651561"/>
    <lineage>
        <taxon>Bacteria</taxon>
        <taxon>Pseudomonadati</taxon>
        <taxon>Bacteroidota</taxon>
        <taxon>Flavobacteriia</taxon>
        <taxon>Flavobacteriales</taxon>
        <taxon>Weeksellaceae</taxon>
        <taxon>Chryseobacterium group</taxon>
        <taxon>Chryseobacterium</taxon>
    </lineage>
</organism>
<comment type="caution">
    <text evidence="1">The sequence shown here is derived from an EMBL/GenBank/DDBJ whole genome shotgun (WGS) entry which is preliminary data.</text>
</comment>
<evidence type="ECO:0000313" key="2">
    <source>
        <dbReference type="Proteomes" id="UP000093432"/>
    </source>
</evidence>
<dbReference type="EMBL" id="MAYG01000001">
    <property type="protein sequence ID" value="OCA75359.1"/>
    <property type="molecule type" value="Genomic_DNA"/>
</dbReference>
<protein>
    <submittedName>
        <fullName evidence="1">Uncharacterized protein</fullName>
    </submittedName>
</protein>